<dbReference type="EMBL" id="AFPZ01000040">
    <property type="protein sequence ID" value="EGQ26510.1"/>
    <property type="molecule type" value="Genomic_DNA"/>
</dbReference>
<evidence type="ECO:0000313" key="2">
    <source>
        <dbReference type="Proteomes" id="UP000005316"/>
    </source>
</evidence>
<protein>
    <submittedName>
        <fullName evidence="1">Uncharacterized protein</fullName>
    </submittedName>
</protein>
<evidence type="ECO:0000313" key="1">
    <source>
        <dbReference type="EMBL" id="EGQ26510.1"/>
    </source>
</evidence>
<comment type="caution">
    <text evidence="1">The sequence shown here is derived from an EMBL/GenBank/DDBJ whole genome shotgun (WGS) entry which is preliminary data.</text>
</comment>
<reference evidence="1 2" key="1">
    <citation type="submission" date="2011-04" db="EMBL/GenBank/DDBJ databases">
        <authorList>
            <person name="Muzny D."/>
            <person name="Qin X."/>
            <person name="Deng J."/>
            <person name="Jiang H."/>
            <person name="Liu Y."/>
            <person name="Qu J."/>
            <person name="Song X.-Z."/>
            <person name="Zhang L."/>
            <person name="Thornton R."/>
            <person name="Coyle M."/>
            <person name="Francisco L."/>
            <person name="Jackson L."/>
            <person name="Javaid M."/>
            <person name="Korchina V."/>
            <person name="Kovar C."/>
            <person name="Mata R."/>
            <person name="Mathew T."/>
            <person name="Ngo R."/>
            <person name="Nguyen L."/>
            <person name="Nguyen N."/>
            <person name="Okwuonu G."/>
            <person name="Ongeri F."/>
            <person name="Pham C."/>
            <person name="Simmons D."/>
            <person name="Wilczek-Boney K."/>
            <person name="Hale W."/>
            <person name="Jakkamsetti A."/>
            <person name="Pham P."/>
            <person name="Ruth R."/>
            <person name="San Lucas F."/>
            <person name="Warren J."/>
            <person name="Zhang J."/>
            <person name="Zhao Z."/>
            <person name="Zhou C."/>
            <person name="Zhu D."/>
            <person name="Lee S."/>
            <person name="Bess C."/>
            <person name="Blankenburg K."/>
            <person name="Forbes L."/>
            <person name="Fu Q."/>
            <person name="Gubbala S."/>
            <person name="Hirani K."/>
            <person name="Jayaseelan J.C."/>
            <person name="Lara F."/>
            <person name="Munidasa M."/>
            <person name="Palculict T."/>
            <person name="Patil S."/>
            <person name="Pu L.-L."/>
            <person name="Saada N."/>
            <person name="Tang L."/>
            <person name="Weissenberger G."/>
            <person name="Zhu Y."/>
            <person name="Hemphill L."/>
            <person name="Shang Y."/>
            <person name="Youmans B."/>
            <person name="Ayvaz T."/>
            <person name="Ross M."/>
            <person name="Santibanez J."/>
            <person name="Aqrawi P."/>
            <person name="Gross S."/>
            <person name="Joshi V."/>
            <person name="Fowler G."/>
            <person name="Nazareth L."/>
            <person name="Reid J."/>
            <person name="Worley K."/>
            <person name="Petrosino J."/>
            <person name="Highlander S."/>
            <person name="Gibbs R."/>
        </authorList>
    </citation>
    <scope>NUCLEOTIDE SEQUENCE [LARGE SCALE GENOMIC DNA]</scope>
    <source>
        <strain evidence="1 2">2681</strain>
    </source>
</reference>
<dbReference type="HOGENOM" id="CLU_2773850_0_0_9"/>
<name>F9DRK7_9BACL</name>
<accession>F9DRK7</accession>
<gene>
    <name evidence="1" type="ORF">HMPREF9372_1437</name>
</gene>
<dbReference type="AlphaFoldDB" id="F9DRK7"/>
<sequence>MQKDEMNGRALYCSSFLFVNKKGGQNPFGNRLMNKGRRTMDCSSYIIFTSRIAITAAIQLRTRIGSATA</sequence>
<dbReference type="Proteomes" id="UP000005316">
    <property type="component" value="Unassembled WGS sequence"/>
</dbReference>
<organism evidence="1 2">
    <name type="scientific">Sporosarcina newyorkensis 2681</name>
    <dbReference type="NCBI Taxonomy" id="1027292"/>
    <lineage>
        <taxon>Bacteria</taxon>
        <taxon>Bacillati</taxon>
        <taxon>Bacillota</taxon>
        <taxon>Bacilli</taxon>
        <taxon>Bacillales</taxon>
        <taxon>Caryophanaceae</taxon>
        <taxon>Sporosarcina</taxon>
    </lineage>
</organism>
<proteinExistence type="predicted"/>